<dbReference type="Proteomes" id="UP000823674">
    <property type="component" value="Chromosome A08"/>
</dbReference>
<dbReference type="EMBL" id="JADBGQ010000007">
    <property type="protein sequence ID" value="KAG5388933.1"/>
    <property type="molecule type" value="Genomic_DNA"/>
</dbReference>
<proteinExistence type="predicted"/>
<evidence type="ECO:0000256" key="1">
    <source>
        <dbReference type="SAM" id="MobiDB-lite"/>
    </source>
</evidence>
<evidence type="ECO:0000313" key="2">
    <source>
        <dbReference type="EMBL" id="KAG5388933.1"/>
    </source>
</evidence>
<keyword evidence="3" id="KW-1185">Reference proteome</keyword>
<protein>
    <submittedName>
        <fullName evidence="2">Uncharacterized protein</fullName>
    </submittedName>
</protein>
<reference evidence="2 3" key="1">
    <citation type="submission" date="2021-03" db="EMBL/GenBank/DDBJ databases">
        <authorList>
            <person name="King G.J."/>
            <person name="Bancroft I."/>
            <person name="Baten A."/>
            <person name="Bloomfield J."/>
            <person name="Borpatragohain P."/>
            <person name="He Z."/>
            <person name="Irish N."/>
            <person name="Irwin J."/>
            <person name="Liu K."/>
            <person name="Mauleon R.P."/>
            <person name="Moore J."/>
            <person name="Morris R."/>
            <person name="Ostergaard L."/>
            <person name="Wang B."/>
            <person name="Wells R."/>
        </authorList>
    </citation>
    <scope>NUCLEOTIDE SEQUENCE [LARGE SCALE GENOMIC DNA]</scope>
    <source>
        <strain evidence="2">R-o-18</strain>
        <tissue evidence="2">Leaf</tissue>
    </source>
</reference>
<comment type="caution">
    <text evidence="2">The sequence shown here is derived from an EMBL/GenBank/DDBJ whole genome shotgun (WGS) entry which is preliminary data.</text>
</comment>
<organism evidence="2 3">
    <name type="scientific">Brassica rapa subsp. trilocularis</name>
    <dbReference type="NCBI Taxonomy" id="1813537"/>
    <lineage>
        <taxon>Eukaryota</taxon>
        <taxon>Viridiplantae</taxon>
        <taxon>Streptophyta</taxon>
        <taxon>Embryophyta</taxon>
        <taxon>Tracheophyta</taxon>
        <taxon>Spermatophyta</taxon>
        <taxon>Magnoliopsida</taxon>
        <taxon>eudicotyledons</taxon>
        <taxon>Gunneridae</taxon>
        <taxon>Pentapetalae</taxon>
        <taxon>rosids</taxon>
        <taxon>malvids</taxon>
        <taxon>Brassicales</taxon>
        <taxon>Brassicaceae</taxon>
        <taxon>Brassiceae</taxon>
        <taxon>Brassica</taxon>
    </lineage>
</organism>
<evidence type="ECO:0000313" key="3">
    <source>
        <dbReference type="Proteomes" id="UP000823674"/>
    </source>
</evidence>
<feature type="region of interest" description="Disordered" evidence="1">
    <location>
        <begin position="215"/>
        <end position="246"/>
    </location>
</feature>
<accession>A0ABQ7LTI4</accession>
<name>A0ABQ7LTI4_BRACM</name>
<gene>
    <name evidence="2" type="primary">A08g505750.1_BraROA</name>
    <name evidence="2" type="ORF">IGI04_030474</name>
</gene>
<feature type="compositionally biased region" description="Basic and acidic residues" evidence="1">
    <location>
        <begin position="219"/>
        <end position="229"/>
    </location>
</feature>
<sequence>MEVPEGDWNCDFGRRGKDAVDEVFDVSELYRKPEDGLGTEPVLKKHKEKFEEMEIGARVELLSDEANSVTVETEPILKGIREEKETAKGFSDDNKGRVELLENEANLISVEGLDEGPEEAAKCILFLFMFLFQKHWEGEDEASVSVSVSEADESWTQSKPGLVFTTKRSGLVFIYQDHSLFKERQEWLGKGVCFDDLNLVSFLLDPIKKAKRSFPHGADQLKRATEEQLKGAGSSRQHQKQERLKK</sequence>